<evidence type="ECO:0000256" key="6">
    <source>
        <dbReference type="ARBA" id="ARBA00023065"/>
    </source>
</evidence>
<keyword evidence="8" id="KW-0472">Membrane</keyword>
<sequence>GRQADPAGRAGTVKLKEIVVTATQRVEPVQSVPFQVTAMTAHDLTRIDAHNLGDFAAYVPGLITNSGAAPGLIVIRGVTMGTGGQLSSAIGLYLDGVPLGASTSFGLGYQSFNVNTFDLDRVEVLNGPQGTLYGADSLGGAVRYETAPPDPHTLHAVAETEISHTEHGGTNYGLRGMVNLPFGAGLGALRIDAIDNHDSGYMRNPVYHRDNQGATRNEGGRVQLLLTPVSDLDIRLGVF</sequence>
<dbReference type="PANTHER" id="PTHR32552">
    <property type="entry name" value="FERRICHROME IRON RECEPTOR-RELATED"/>
    <property type="match status" value="1"/>
</dbReference>
<keyword evidence="2" id="KW-0813">Transport</keyword>
<feature type="domain" description="TonB-dependent receptor plug" evidence="10">
    <location>
        <begin position="29"/>
        <end position="141"/>
    </location>
</feature>
<protein>
    <submittedName>
        <fullName evidence="11">TonB-dependent receptor</fullName>
    </submittedName>
</protein>
<feature type="non-terminal residue" evidence="11">
    <location>
        <position position="1"/>
    </location>
</feature>
<keyword evidence="6" id="KW-0406">Ion transport</keyword>
<dbReference type="Gene3D" id="2.40.170.20">
    <property type="entry name" value="TonB-dependent receptor, beta-barrel domain"/>
    <property type="match status" value="1"/>
</dbReference>
<evidence type="ECO:0000256" key="5">
    <source>
        <dbReference type="ARBA" id="ARBA00023004"/>
    </source>
</evidence>
<proteinExistence type="predicted"/>
<comment type="subcellular location">
    <subcellularLocation>
        <location evidence="1">Cell outer membrane</location>
        <topology evidence="1">Multi-pass membrane protein</topology>
    </subcellularLocation>
</comment>
<keyword evidence="5" id="KW-0408">Iron</keyword>
<reference evidence="11" key="1">
    <citation type="submission" date="2013-08" db="EMBL/GenBank/DDBJ databases">
        <authorList>
            <person name="Mendez C."/>
            <person name="Richter M."/>
            <person name="Ferrer M."/>
            <person name="Sanchez J."/>
        </authorList>
    </citation>
    <scope>NUCLEOTIDE SEQUENCE</scope>
</reference>
<evidence type="ECO:0000256" key="2">
    <source>
        <dbReference type="ARBA" id="ARBA00022448"/>
    </source>
</evidence>
<organism evidence="11">
    <name type="scientific">mine drainage metagenome</name>
    <dbReference type="NCBI Taxonomy" id="410659"/>
    <lineage>
        <taxon>unclassified sequences</taxon>
        <taxon>metagenomes</taxon>
        <taxon>ecological metagenomes</taxon>
    </lineage>
</organism>
<dbReference type="SUPFAM" id="SSF56935">
    <property type="entry name" value="Porins"/>
    <property type="match status" value="1"/>
</dbReference>
<feature type="non-terminal residue" evidence="11">
    <location>
        <position position="239"/>
    </location>
</feature>
<evidence type="ECO:0000256" key="8">
    <source>
        <dbReference type="ARBA" id="ARBA00023136"/>
    </source>
</evidence>
<reference evidence="11" key="2">
    <citation type="journal article" date="2014" name="ISME J.">
        <title>Microbial stratification in low pH oxic and suboxic macroscopic growths along an acid mine drainage.</title>
        <authorList>
            <person name="Mendez-Garcia C."/>
            <person name="Mesa V."/>
            <person name="Sprenger R.R."/>
            <person name="Richter M."/>
            <person name="Diez M.S."/>
            <person name="Solano J."/>
            <person name="Bargiela R."/>
            <person name="Golyshina O.V."/>
            <person name="Manteca A."/>
            <person name="Ramos J.L."/>
            <person name="Gallego J.R."/>
            <person name="Llorente I."/>
            <person name="Martins Dos Santos V.A."/>
            <person name="Jensen O.N."/>
            <person name="Pelaez A.I."/>
            <person name="Sanchez J."/>
            <person name="Ferrer M."/>
        </authorList>
    </citation>
    <scope>NUCLEOTIDE SEQUENCE</scope>
</reference>
<keyword evidence="4" id="KW-0812">Transmembrane</keyword>
<keyword evidence="11" id="KW-0675">Receptor</keyword>
<dbReference type="AlphaFoldDB" id="T1AWE5"/>
<evidence type="ECO:0000256" key="7">
    <source>
        <dbReference type="ARBA" id="ARBA00023077"/>
    </source>
</evidence>
<dbReference type="GO" id="GO:0006826">
    <property type="term" value="P:iron ion transport"/>
    <property type="evidence" value="ECO:0007669"/>
    <property type="project" value="UniProtKB-KW"/>
</dbReference>
<comment type="caution">
    <text evidence="11">The sequence shown here is derived from an EMBL/GenBank/DDBJ whole genome shotgun (WGS) entry which is preliminary data.</text>
</comment>
<dbReference type="InterPro" id="IPR039426">
    <property type="entry name" value="TonB-dep_rcpt-like"/>
</dbReference>
<dbReference type="GO" id="GO:0009279">
    <property type="term" value="C:cell outer membrane"/>
    <property type="evidence" value="ECO:0007669"/>
    <property type="project" value="UniProtKB-SubCell"/>
</dbReference>
<dbReference type="Pfam" id="PF07715">
    <property type="entry name" value="Plug"/>
    <property type="match status" value="1"/>
</dbReference>
<keyword evidence="7" id="KW-0798">TonB box</keyword>
<dbReference type="InterPro" id="IPR036942">
    <property type="entry name" value="Beta-barrel_TonB_sf"/>
</dbReference>
<gene>
    <name evidence="11" type="ORF">B1B_13247</name>
</gene>
<keyword evidence="9" id="KW-0998">Cell outer membrane</keyword>
<dbReference type="PANTHER" id="PTHR32552:SF81">
    <property type="entry name" value="TONB-DEPENDENT OUTER MEMBRANE RECEPTOR"/>
    <property type="match status" value="1"/>
</dbReference>
<keyword evidence="3" id="KW-0410">Iron transport</keyword>
<name>T1AWE5_9ZZZZ</name>
<evidence type="ECO:0000259" key="10">
    <source>
        <dbReference type="Pfam" id="PF07715"/>
    </source>
</evidence>
<evidence type="ECO:0000256" key="4">
    <source>
        <dbReference type="ARBA" id="ARBA00022692"/>
    </source>
</evidence>
<dbReference type="PROSITE" id="PS52016">
    <property type="entry name" value="TONB_DEPENDENT_REC_3"/>
    <property type="match status" value="1"/>
</dbReference>
<dbReference type="EMBL" id="AUZY01008716">
    <property type="protein sequence ID" value="EQD45029.1"/>
    <property type="molecule type" value="Genomic_DNA"/>
</dbReference>
<evidence type="ECO:0000256" key="3">
    <source>
        <dbReference type="ARBA" id="ARBA00022496"/>
    </source>
</evidence>
<dbReference type="InterPro" id="IPR012910">
    <property type="entry name" value="Plug_dom"/>
</dbReference>
<evidence type="ECO:0000256" key="9">
    <source>
        <dbReference type="ARBA" id="ARBA00023237"/>
    </source>
</evidence>
<evidence type="ECO:0000313" key="11">
    <source>
        <dbReference type="EMBL" id="EQD45029.1"/>
    </source>
</evidence>
<accession>T1AWE5</accession>
<evidence type="ECO:0000256" key="1">
    <source>
        <dbReference type="ARBA" id="ARBA00004571"/>
    </source>
</evidence>